<dbReference type="HOGENOM" id="CLU_767311_0_0_1"/>
<feature type="region of interest" description="Disordered" evidence="1">
    <location>
        <begin position="1"/>
        <end position="80"/>
    </location>
</feature>
<feature type="compositionally biased region" description="Low complexity" evidence="1">
    <location>
        <begin position="227"/>
        <end position="238"/>
    </location>
</feature>
<feature type="compositionally biased region" description="Basic and acidic residues" evidence="1">
    <location>
        <begin position="251"/>
        <end position="262"/>
    </location>
</feature>
<protein>
    <submittedName>
        <fullName evidence="2">Uncharacterized protein</fullName>
    </submittedName>
</protein>
<dbReference type="RefSeq" id="XP_008711648.1">
    <property type="nucleotide sequence ID" value="XM_008713426.1"/>
</dbReference>
<feature type="compositionally biased region" description="Basic residues" evidence="1">
    <location>
        <begin position="280"/>
        <end position="302"/>
    </location>
</feature>
<dbReference type="AlphaFoldDB" id="W2SDZ3"/>
<sequence>MAERSTSRTLPVNRPNDTKPDLSLVTTSDGADVTVKVRPGNQGGGDDNNVDAKASDTRKVGTKQPEVVTGNGNGNVSPMSKDSVSIITSETGSPTHRFSRKDDKQALEFIKMAHSAKNTSEPVVKDRKDIIKLTEMVSEMAHLLAASGIGKDTTARALAYLNGPDELSPRAAIAAAKRDRHNKNQRRASHGNVNRPVKSDTVTGPRSPTTGSKASSGQDRVSLEPKAASSVAVTSTSSEITPADAVIVKETVLHDSKKKQDAGKPTASTTAGEPEDKGGKSGKPKKKFGRHNWSWRKGRRNLKGKENRPAQSGETGTTEQAQPVTDRNQDNKSSEKEPAAAIEEKTVTAPADSTPTLAPAA</sequence>
<evidence type="ECO:0000256" key="1">
    <source>
        <dbReference type="SAM" id="MobiDB-lite"/>
    </source>
</evidence>
<keyword evidence="3" id="KW-1185">Reference proteome</keyword>
<dbReference type="Proteomes" id="UP000030752">
    <property type="component" value="Unassembled WGS sequence"/>
</dbReference>
<dbReference type="InParanoid" id="W2SDZ3"/>
<dbReference type="VEuPathDB" id="FungiDB:HMPREF1541_01125"/>
<proteinExistence type="predicted"/>
<feature type="compositionally biased region" description="Basic and acidic residues" evidence="1">
    <location>
        <begin position="327"/>
        <end position="346"/>
    </location>
</feature>
<feature type="region of interest" description="Disordered" evidence="1">
    <location>
        <begin position="174"/>
        <end position="361"/>
    </location>
</feature>
<reference evidence="2 3" key="1">
    <citation type="submission" date="2013-03" db="EMBL/GenBank/DDBJ databases">
        <title>The Genome Sequence of Phialophora europaea CBS 101466.</title>
        <authorList>
            <consortium name="The Broad Institute Genomics Platform"/>
            <person name="Cuomo C."/>
            <person name="de Hoog S."/>
            <person name="Gorbushina A."/>
            <person name="Walker B."/>
            <person name="Young S.K."/>
            <person name="Zeng Q."/>
            <person name="Gargeya S."/>
            <person name="Fitzgerald M."/>
            <person name="Haas B."/>
            <person name="Abouelleil A."/>
            <person name="Allen A.W."/>
            <person name="Alvarado L."/>
            <person name="Arachchi H.M."/>
            <person name="Berlin A.M."/>
            <person name="Chapman S.B."/>
            <person name="Gainer-Dewar J."/>
            <person name="Goldberg J."/>
            <person name="Griggs A."/>
            <person name="Gujja S."/>
            <person name="Hansen M."/>
            <person name="Howarth C."/>
            <person name="Imamovic A."/>
            <person name="Ireland A."/>
            <person name="Larimer J."/>
            <person name="McCowan C."/>
            <person name="Murphy C."/>
            <person name="Pearson M."/>
            <person name="Poon T.W."/>
            <person name="Priest M."/>
            <person name="Roberts A."/>
            <person name="Saif S."/>
            <person name="Shea T."/>
            <person name="Sisk P."/>
            <person name="Sykes S."/>
            <person name="Wortman J."/>
            <person name="Nusbaum C."/>
            <person name="Birren B."/>
        </authorList>
    </citation>
    <scope>NUCLEOTIDE SEQUENCE [LARGE SCALE GENOMIC DNA]</scope>
    <source>
        <strain evidence="2 3">CBS 101466</strain>
    </source>
</reference>
<evidence type="ECO:0000313" key="3">
    <source>
        <dbReference type="Proteomes" id="UP000030752"/>
    </source>
</evidence>
<feature type="compositionally biased region" description="Basic residues" evidence="1">
    <location>
        <begin position="178"/>
        <end position="189"/>
    </location>
</feature>
<accession>W2SDZ3</accession>
<feature type="compositionally biased region" description="Polar residues" evidence="1">
    <location>
        <begin position="351"/>
        <end position="361"/>
    </location>
</feature>
<organism evidence="2 3">
    <name type="scientific">Cyphellophora europaea (strain CBS 101466)</name>
    <name type="common">Phialophora europaea</name>
    <dbReference type="NCBI Taxonomy" id="1220924"/>
    <lineage>
        <taxon>Eukaryota</taxon>
        <taxon>Fungi</taxon>
        <taxon>Dikarya</taxon>
        <taxon>Ascomycota</taxon>
        <taxon>Pezizomycotina</taxon>
        <taxon>Eurotiomycetes</taxon>
        <taxon>Chaetothyriomycetidae</taxon>
        <taxon>Chaetothyriales</taxon>
        <taxon>Cyphellophoraceae</taxon>
        <taxon>Cyphellophora</taxon>
    </lineage>
</organism>
<dbReference type="GeneID" id="19968464"/>
<gene>
    <name evidence="2" type="ORF">HMPREF1541_01125</name>
</gene>
<dbReference type="EMBL" id="KB822711">
    <property type="protein sequence ID" value="ETN46936.1"/>
    <property type="molecule type" value="Genomic_DNA"/>
</dbReference>
<name>W2SDZ3_CYPE1</name>
<feature type="compositionally biased region" description="Polar residues" evidence="1">
    <location>
        <begin position="200"/>
        <end position="219"/>
    </location>
</feature>
<evidence type="ECO:0000313" key="2">
    <source>
        <dbReference type="EMBL" id="ETN46936.1"/>
    </source>
</evidence>
<dbReference type="OrthoDB" id="10677412at2759"/>
<feature type="compositionally biased region" description="Polar residues" evidence="1">
    <location>
        <begin position="309"/>
        <end position="326"/>
    </location>
</feature>